<dbReference type="InterPro" id="IPR006600">
    <property type="entry name" value="HTH_CenpB_DNA-bd_dom"/>
</dbReference>
<dbReference type="InterPro" id="IPR007350">
    <property type="entry name" value="Transposase_Tc5_C"/>
</dbReference>
<gene>
    <name evidence="3" type="ORF">CRE_08455</name>
</gene>
<name>E3N000_CAERE</name>
<reference evidence="3" key="1">
    <citation type="submission" date="2007-07" db="EMBL/GenBank/DDBJ databases">
        <title>PCAP assembly of the Caenorhabditis remanei genome.</title>
        <authorList>
            <consortium name="The Caenorhabditis remanei Sequencing Consortium"/>
            <person name="Wilson R.K."/>
        </authorList>
    </citation>
    <scope>NUCLEOTIDE SEQUENCE [LARGE SCALE GENOMIC DNA]</scope>
    <source>
        <strain evidence="3">PB4641</strain>
    </source>
</reference>
<feature type="domain" description="HTH CENPB-type" evidence="2">
    <location>
        <begin position="161"/>
        <end position="243"/>
    </location>
</feature>
<dbReference type="InParanoid" id="E3N000"/>
<dbReference type="EMBL" id="DS268503">
    <property type="protein sequence ID" value="EFP13218.1"/>
    <property type="molecule type" value="Genomic_DNA"/>
</dbReference>
<evidence type="ECO:0000259" key="2">
    <source>
        <dbReference type="SMART" id="SM00674"/>
    </source>
</evidence>
<sequence length="576" mass="67507">MFRVGILSIFIIFMSLNVSHILYILSQTFPLPVPKNPNLSRQERNLANHIINIIKEAETGEVEIEETEELVDEDYDGDYEVEAFKPHDDFVLPSHQHLAFGDKTVSREEAQKAIDFYRKTTKGTRPFKTMKSRFRWITNLGHLEKLRRYEKEKTDFNESRSNLLRVLSKRLFQEVKEKLDEGKNYLVPSIILENFQTGLHLHDRDLQTMARKINRSETKVTNFLASQTWISKWKNSHRYPNIKNLNIFNQTFSIVSRRITKFVTRRCLRNKDEIRKTGDDFLKMVRQEIKNLCPSVVFNSDQTGIQKELYSQRSLAFCNEKQVERLVQSKASLTHSFTFMPMLFMNGTLGPKAYLLMAEPTGEFPRTRPIPDVPNLVVRAAKSHIMTKEHMRDWIRTCVFDVNLPKKMYMLVDSWSSFKDHKSIQECVPRGHELTVRNIPPNTTGFLQPLDVYFNGPWKNLIKKFTAHTLNFHPDYLIANRNNEILMVALLYHQISALHFQDFLKYPWRKAGFMDKEVSPSPFQTPSEYCFGPEVSNENCYINGCSEMSFILCSRCKFYICFDHFCISLNHFCPVA</sequence>
<dbReference type="AlphaFoldDB" id="E3N000"/>
<dbReference type="GO" id="GO:0003677">
    <property type="term" value="F:DNA binding"/>
    <property type="evidence" value="ECO:0007669"/>
    <property type="project" value="UniProtKB-KW"/>
</dbReference>
<dbReference type="eggNOG" id="KOG3105">
    <property type="taxonomic scope" value="Eukaryota"/>
</dbReference>
<accession>E3N000</accession>
<proteinExistence type="predicted"/>
<dbReference type="Pfam" id="PF04236">
    <property type="entry name" value="Transp_Tc5_C"/>
    <property type="match status" value="1"/>
</dbReference>
<dbReference type="HOGENOM" id="CLU_021331_0_0_1"/>
<dbReference type="Proteomes" id="UP000008281">
    <property type="component" value="Unassembled WGS sequence"/>
</dbReference>
<dbReference type="SMART" id="SM00674">
    <property type="entry name" value="CENPB"/>
    <property type="match status" value="1"/>
</dbReference>
<protein>
    <recommendedName>
        <fullName evidence="2">HTH CENPB-type domain-containing protein</fullName>
    </recommendedName>
</protein>
<evidence type="ECO:0000256" key="1">
    <source>
        <dbReference type="ARBA" id="ARBA00023125"/>
    </source>
</evidence>
<keyword evidence="4" id="KW-1185">Reference proteome</keyword>
<keyword evidence="1" id="KW-0238">DNA-binding</keyword>
<dbReference type="OrthoDB" id="5876883at2759"/>
<evidence type="ECO:0000313" key="4">
    <source>
        <dbReference type="Proteomes" id="UP000008281"/>
    </source>
</evidence>
<evidence type="ECO:0000313" key="3">
    <source>
        <dbReference type="EMBL" id="EFP13218.1"/>
    </source>
</evidence>
<organism evidence="4">
    <name type="scientific">Caenorhabditis remanei</name>
    <name type="common">Caenorhabditis vulgaris</name>
    <dbReference type="NCBI Taxonomy" id="31234"/>
    <lineage>
        <taxon>Eukaryota</taxon>
        <taxon>Metazoa</taxon>
        <taxon>Ecdysozoa</taxon>
        <taxon>Nematoda</taxon>
        <taxon>Chromadorea</taxon>
        <taxon>Rhabditida</taxon>
        <taxon>Rhabditina</taxon>
        <taxon>Rhabditomorpha</taxon>
        <taxon>Rhabditoidea</taxon>
        <taxon>Rhabditidae</taxon>
        <taxon>Peloderinae</taxon>
        <taxon>Caenorhabditis</taxon>
    </lineage>
</organism>